<feature type="domain" description="GST C-terminal" evidence="2">
    <location>
        <begin position="119"/>
        <end position="247"/>
    </location>
</feature>
<dbReference type="Gene3D" id="3.40.30.10">
    <property type="entry name" value="Glutaredoxin"/>
    <property type="match status" value="1"/>
</dbReference>
<dbReference type="PANTHER" id="PTHR44051">
    <property type="entry name" value="GLUTATHIONE S-TRANSFERASE-RELATED"/>
    <property type="match status" value="1"/>
</dbReference>
<dbReference type="GeneID" id="87953953"/>
<comment type="similarity">
    <text evidence="1">Belongs to the GST superfamily.</text>
</comment>
<dbReference type="PROSITE" id="PS50405">
    <property type="entry name" value="GST_CTER"/>
    <property type="match status" value="1"/>
</dbReference>
<keyword evidence="4" id="KW-1185">Reference proteome</keyword>
<accession>A0ABZ1CT08</accession>
<dbReference type="Pfam" id="PF13417">
    <property type="entry name" value="GST_N_3"/>
    <property type="match status" value="1"/>
</dbReference>
<dbReference type="CDD" id="cd03046">
    <property type="entry name" value="GST_N_GTT1_like"/>
    <property type="match status" value="1"/>
</dbReference>
<proteinExistence type="inferred from homology"/>
<dbReference type="InterPro" id="IPR036282">
    <property type="entry name" value="Glutathione-S-Trfase_C_sf"/>
</dbReference>
<dbReference type="Proteomes" id="UP001329825">
    <property type="component" value="Chromosome 2"/>
</dbReference>
<sequence length="247" mass="27251">MSRQITLHHLNASRSDRIFWVLEELQLPYSVVVHFRLPTRSAPPSLLKISPTGKAPALTIDNTQTITESAYIIHKLLTLPEIKEKSHKGEIDVEVDETDDNVFWSHFSEGSMMNLFQASAIVQATGQAWLNGAAGELSEEGKNVIGKYTGFVAKQYLGPQMQGTIDLAESFISKSKGGWFSGTEKPGQGDFMMFFAINSLIAGTRAAAGFNIGSGLKGWYERVMSRPAAQKAQQRLKDEEENAKSKI</sequence>
<reference evidence="3 4" key="1">
    <citation type="submission" date="2024-01" db="EMBL/GenBank/DDBJ databases">
        <title>Comparative genomics of Cryptococcus and Kwoniella reveals pathogenesis evolution and contrasting modes of karyotype evolution via chromosome fusion or intercentromeric recombination.</title>
        <authorList>
            <person name="Coelho M.A."/>
            <person name="David-Palma M."/>
            <person name="Shea T."/>
            <person name="Bowers K."/>
            <person name="McGinley-Smith S."/>
            <person name="Mohammad A.W."/>
            <person name="Gnirke A."/>
            <person name="Yurkov A.M."/>
            <person name="Nowrousian M."/>
            <person name="Sun S."/>
            <person name="Cuomo C.A."/>
            <person name="Heitman J."/>
        </authorList>
    </citation>
    <scope>NUCLEOTIDE SEQUENCE [LARGE SCALE GENOMIC DNA]</scope>
    <source>
        <strain evidence="3">CBS 11374</strain>
    </source>
</reference>
<evidence type="ECO:0000313" key="3">
    <source>
        <dbReference type="EMBL" id="WRT64886.1"/>
    </source>
</evidence>
<evidence type="ECO:0000313" key="4">
    <source>
        <dbReference type="Proteomes" id="UP001329825"/>
    </source>
</evidence>
<gene>
    <name evidence="3" type="ORF">IL334_001822</name>
</gene>
<organism evidence="3 4">
    <name type="scientific">Kwoniella shivajii</name>
    <dbReference type="NCBI Taxonomy" id="564305"/>
    <lineage>
        <taxon>Eukaryota</taxon>
        <taxon>Fungi</taxon>
        <taxon>Dikarya</taxon>
        <taxon>Basidiomycota</taxon>
        <taxon>Agaricomycotina</taxon>
        <taxon>Tremellomycetes</taxon>
        <taxon>Tremellales</taxon>
        <taxon>Cryptococcaceae</taxon>
        <taxon>Kwoniella</taxon>
    </lineage>
</organism>
<dbReference type="SUPFAM" id="SSF47616">
    <property type="entry name" value="GST C-terminal domain-like"/>
    <property type="match status" value="1"/>
</dbReference>
<dbReference type="InterPro" id="IPR036249">
    <property type="entry name" value="Thioredoxin-like_sf"/>
</dbReference>
<dbReference type="EMBL" id="CP141882">
    <property type="protein sequence ID" value="WRT64886.1"/>
    <property type="molecule type" value="Genomic_DNA"/>
</dbReference>
<dbReference type="InterPro" id="IPR010987">
    <property type="entry name" value="Glutathione-S-Trfase_C-like"/>
</dbReference>
<dbReference type="SUPFAM" id="SSF52833">
    <property type="entry name" value="Thioredoxin-like"/>
    <property type="match status" value="1"/>
</dbReference>
<evidence type="ECO:0000259" key="2">
    <source>
        <dbReference type="PROSITE" id="PS50405"/>
    </source>
</evidence>
<evidence type="ECO:0000256" key="1">
    <source>
        <dbReference type="ARBA" id="ARBA00007409"/>
    </source>
</evidence>
<protein>
    <recommendedName>
        <fullName evidence="2">GST C-terminal domain-containing protein</fullName>
    </recommendedName>
</protein>
<dbReference type="RefSeq" id="XP_062789626.1">
    <property type="nucleotide sequence ID" value="XM_062933575.1"/>
</dbReference>
<dbReference type="InterPro" id="IPR004045">
    <property type="entry name" value="Glutathione_S-Trfase_N"/>
</dbReference>
<dbReference type="PANTHER" id="PTHR44051:SF9">
    <property type="entry name" value="GLUTATHIONE S-TRANSFERASE 1"/>
    <property type="match status" value="1"/>
</dbReference>
<name>A0ABZ1CT08_9TREE</name>